<organism evidence="2 3">
    <name type="scientific">Exidia glandulosa HHB12029</name>
    <dbReference type="NCBI Taxonomy" id="1314781"/>
    <lineage>
        <taxon>Eukaryota</taxon>
        <taxon>Fungi</taxon>
        <taxon>Dikarya</taxon>
        <taxon>Basidiomycota</taxon>
        <taxon>Agaricomycotina</taxon>
        <taxon>Agaricomycetes</taxon>
        <taxon>Auriculariales</taxon>
        <taxon>Exidiaceae</taxon>
        <taxon>Exidia</taxon>
    </lineage>
</organism>
<dbReference type="Proteomes" id="UP000077266">
    <property type="component" value="Unassembled WGS sequence"/>
</dbReference>
<feature type="compositionally biased region" description="Basic and acidic residues" evidence="1">
    <location>
        <begin position="285"/>
        <end position="307"/>
    </location>
</feature>
<protein>
    <submittedName>
        <fullName evidence="2">Uncharacterized protein</fullName>
    </submittedName>
</protein>
<feature type="compositionally biased region" description="Pro residues" evidence="1">
    <location>
        <begin position="263"/>
        <end position="273"/>
    </location>
</feature>
<proteinExistence type="predicted"/>
<reference evidence="2 3" key="1">
    <citation type="journal article" date="2016" name="Mol. Biol. Evol.">
        <title>Comparative Genomics of Early-Diverging Mushroom-Forming Fungi Provides Insights into the Origins of Lignocellulose Decay Capabilities.</title>
        <authorList>
            <person name="Nagy L.G."/>
            <person name="Riley R."/>
            <person name="Tritt A."/>
            <person name="Adam C."/>
            <person name="Daum C."/>
            <person name="Floudas D."/>
            <person name="Sun H."/>
            <person name="Yadav J.S."/>
            <person name="Pangilinan J."/>
            <person name="Larsson K.H."/>
            <person name="Matsuura K."/>
            <person name="Barry K."/>
            <person name="Labutti K."/>
            <person name="Kuo R."/>
            <person name="Ohm R.A."/>
            <person name="Bhattacharya S.S."/>
            <person name="Shirouzu T."/>
            <person name="Yoshinaga Y."/>
            <person name="Martin F.M."/>
            <person name="Grigoriev I.V."/>
            <person name="Hibbett D.S."/>
        </authorList>
    </citation>
    <scope>NUCLEOTIDE SEQUENCE [LARGE SCALE GENOMIC DNA]</scope>
    <source>
        <strain evidence="2 3">HHB12029</strain>
    </source>
</reference>
<name>A0A165AT03_EXIGL</name>
<dbReference type="InParanoid" id="A0A165AT03"/>
<dbReference type="EMBL" id="KV426630">
    <property type="protein sequence ID" value="KZV79374.1"/>
    <property type="molecule type" value="Genomic_DNA"/>
</dbReference>
<evidence type="ECO:0000313" key="3">
    <source>
        <dbReference type="Proteomes" id="UP000077266"/>
    </source>
</evidence>
<keyword evidence="3" id="KW-1185">Reference proteome</keyword>
<sequence>MSSDSLPVAPQAVVAADQGDIARLLSADDVPDVPPPSYPSTTTFHSHGMSVTVDNAVAPSARHLTPGVYIQLMNHLIELVHRIQRSQVAMVRVHGINTGTLESLSETCDDVTTMVSDTHEAVEDIQSTFADYVNAYTDDHDAVLDILNQLLTRSSNLANAMSVNETNWNLNRATLDVSREGLRDVHALTTDIGSAVDHHTTILGNIVSELDAFRFETAVSIAEVGKAIDSIRVSISTLAGAMSDTVDLIRATGIPPESRQATAPPPTPCPSPTSPSLLSMPIRTATRDPRKAPYPRQDRNTMDDARD</sequence>
<evidence type="ECO:0000313" key="2">
    <source>
        <dbReference type="EMBL" id="KZV79374.1"/>
    </source>
</evidence>
<accession>A0A165AT03</accession>
<gene>
    <name evidence="2" type="ORF">EXIGLDRAFT_707163</name>
</gene>
<dbReference type="AlphaFoldDB" id="A0A165AT03"/>
<feature type="region of interest" description="Disordered" evidence="1">
    <location>
        <begin position="256"/>
        <end position="307"/>
    </location>
</feature>
<evidence type="ECO:0000256" key="1">
    <source>
        <dbReference type="SAM" id="MobiDB-lite"/>
    </source>
</evidence>